<feature type="domain" description="Nitroreductase" evidence="3">
    <location>
        <begin position="4"/>
        <end position="59"/>
    </location>
</feature>
<evidence type="ECO:0000313" key="5">
    <source>
        <dbReference type="Proteomes" id="UP000626148"/>
    </source>
</evidence>
<dbReference type="GO" id="GO:0016491">
    <property type="term" value="F:oxidoreductase activity"/>
    <property type="evidence" value="ECO:0007669"/>
    <property type="project" value="UniProtKB-KW"/>
</dbReference>
<name>A0A918KVF3_9GAMM</name>
<dbReference type="AlphaFoldDB" id="A0A918KVF3"/>
<proteinExistence type="inferred from homology"/>
<dbReference type="Proteomes" id="UP000626148">
    <property type="component" value="Unassembled WGS sequence"/>
</dbReference>
<dbReference type="Gene3D" id="3.40.109.10">
    <property type="entry name" value="NADH Oxidase"/>
    <property type="match status" value="1"/>
</dbReference>
<dbReference type="InterPro" id="IPR000415">
    <property type="entry name" value="Nitroreductase-like"/>
</dbReference>
<dbReference type="PANTHER" id="PTHR43673:SF12">
    <property type="entry name" value="PROTEIN DRGA"/>
    <property type="match status" value="1"/>
</dbReference>
<accession>A0A918KVF3</accession>
<evidence type="ECO:0000313" key="4">
    <source>
        <dbReference type="EMBL" id="GGX75105.1"/>
    </source>
</evidence>
<keyword evidence="5" id="KW-1185">Reference proteome</keyword>
<comment type="similarity">
    <text evidence="1">Belongs to the nitroreductase family.</text>
</comment>
<reference evidence="4" key="1">
    <citation type="journal article" date="2014" name="Int. J. Syst. Evol. Microbiol.">
        <title>Complete genome sequence of Corynebacterium casei LMG S-19264T (=DSM 44701T), isolated from a smear-ripened cheese.</title>
        <authorList>
            <consortium name="US DOE Joint Genome Institute (JGI-PGF)"/>
            <person name="Walter F."/>
            <person name="Albersmeier A."/>
            <person name="Kalinowski J."/>
            <person name="Ruckert C."/>
        </authorList>
    </citation>
    <scope>NUCLEOTIDE SEQUENCE</scope>
    <source>
        <strain evidence="4">KCTC 22169</strain>
    </source>
</reference>
<dbReference type="InterPro" id="IPR029479">
    <property type="entry name" value="Nitroreductase"/>
</dbReference>
<dbReference type="EMBL" id="BMXR01000020">
    <property type="protein sequence ID" value="GGX75105.1"/>
    <property type="molecule type" value="Genomic_DNA"/>
</dbReference>
<evidence type="ECO:0000256" key="1">
    <source>
        <dbReference type="ARBA" id="ARBA00007118"/>
    </source>
</evidence>
<dbReference type="PANTHER" id="PTHR43673">
    <property type="entry name" value="NAD(P)H NITROREDUCTASE YDGI-RELATED"/>
    <property type="match status" value="1"/>
</dbReference>
<keyword evidence="2" id="KW-0560">Oxidoreductase</keyword>
<sequence length="82" mass="8938">MQRDEAIRSGAMAAQNIMLAAEELGYHTSPMIGFDLDQVGDLIRLPENHVIVMMLAIGKGAESAKPRGGQLKLEEVVVSDRF</sequence>
<evidence type="ECO:0000256" key="2">
    <source>
        <dbReference type="ARBA" id="ARBA00023002"/>
    </source>
</evidence>
<comment type="caution">
    <text evidence="4">The sequence shown here is derived from an EMBL/GenBank/DDBJ whole genome shotgun (WGS) entry which is preliminary data.</text>
</comment>
<evidence type="ECO:0000259" key="3">
    <source>
        <dbReference type="Pfam" id="PF00881"/>
    </source>
</evidence>
<reference evidence="4" key="2">
    <citation type="submission" date="2020-09" db="EMBL/GenBank/DDBJ databases">
        <authorList>
            <person name="Sun Q."/>
            <person name="Kim S."/>
        </authorList>
    </citation>
    <scope>NUCLEOTIDE SEQUENCE</scope>
    <source>
        <strain evidence="4">KCTC 22169</strain>
    </source>
</reference>
<protein>
    <recommendedName>
        <fullName evidence="3">Nitroreductase domain-containing protein</fullName>
    </recommendedName>
</protein>
<dbReference type="Pfam" id="PF00881">
    <property type="entry name" value="Nitroreductase"/>
    <property type="match status" value="1"/>
</dbReference>
<organism evidence="4 5">
    <name type="scientific">Saccharospirillum salsuginis</name>
    <dbReference type="NCBI Taxonomy" id="418750"/>
    <lineage>
        <taxon>Bacteria</taxon>
        <taxon>Pseudomonadati</taxon>
        <taxon>Pseudomonadota</taxon>
        <taxon>Gammaproteobacteria</taxon>
        <taxon>Oceanospirillales</taxon>
        <taxon>Saccharospirillaceae</taxon>
        <taxon>Saccharospirillum</taxon>
    </lineage>
</organism>
<dbReference type="SUPFAM" id="SSF55469">
    <property type="entry name" value="FMN-dependent nitroreductase-like"/>
    <property type="match status" value="1"/>
</dbReference>
<gene>
    <name evidence="4" type="ORF">GCM10007392_47890</name>
</gene>